<evidence type="ECO:0000313" key="2">
    <source>
        <dbReference type="Proteomes" id="UP000681967"/>
    </source>
</evidence>
<evidence type="ECO:0000313" key="1">
    <source>
        <dbReference type="EMBL" id="CAF4570470.1"/>
    </source>
</evidence>
<dbReference type="Proteomes" id="UP000681967">
    <property type="component" value="Unassembled WGS sequence"/>
</dbReference>
<reference evidence="1" key="1">
    <citation type="submission" date="2021-02" db="EMBL/GenBank/DDBJ databases">
        <authorList>
            <person name="Nowell W R."/>
        </authorList>
    </citation>
    <scope>NUCLEOTIDE SEQUENCE</scope>
</reference>
<comment type="caution">
    <text evidence="1">The sequence shown here is derived from an EMBL/GenBank/DDBJ whole genome shotgun (WGS) entry which is preliminary data.</text>
</comment>
<protein>
    <submittedName>
        <fullName evidence="1">Uncharacterized protein</fullName>
    </submittedName>
</protein>
<dbReference type="EMBL" id="CAJOBH010092141">
    <property type="protein sequence ID" value="CAF4570470.1"/>
    <property type="molecule type" value="Genomic_DNA"/>
</dbReference>
<proteinExistence type="predicted"/>
<gene>
    <name evidence="1" type="ORF">BYL167_LOCUS38889</name>
</gene>
<sequence length="80" mass="9262">ALQRNYTIDYIEEGEICLFLLRKIDYDKFCKQLQFFSTNLPTQTLKSSLILDSKSTRSIWYLNEPSKSILIGSILGILLV</sequence>
<name>A0A8S2YLE3_9BILA</name>
<organism evidence="1 2">
    <name type="scientific">Rotaria magnacalcarata</name>
    <dbReference type="NCBI Taxonomy" id="392030"/>
    <lineage>
        <taxon>Eukaryota</taxon>
        <taxon>Metazoa</taxon>
        <taxon>Spiralia</taxon>
        <taxon>Gnathifera</taxon>
        <taxon>Rotifera</taxon>
        <taxon>Eurotatoria</taxon>
        <taxon>Bdelloidea</taxon>
        <taxon>Philodinida</taxon>
        <taxon>Philodinidae</taxon>
        <taxon>Rotaria</taxon>
    </lineage>
</organism>
<dbReference type="AlphaFoldDB" id="A0A8S2YLE3"/>
<feature type="non-terminal residue" evidence="1">
    <location>
        <position position="1"/>
    </location>
</feature>
<accession>A0A8S2YLE3</accession>
<feature type="non-terminal residue" evidence="1">
    <location>
        <position position="80"/>
    </location>
</feature>